<name>A0A873WT45_9CAUD</name>
<protein>
    <submittedName>
        <fullName evidence="1">Uncharacterized protein</fullName>
    </submittedName>
</protein>
<dbReference type="EMBL" id="MW117966">
    <property type="protein sequence ID" value="QPB08274.1"/>
    <property type="molecule type" value="Genomic_DNA"/>
</dbReference>
<evidence type="ECO:0000313" key="2">
    <source>
        <dbReference type="Proteomes" id="UP000663288"/>
    </source>
</evidence>
<accession>A0A873WT45</accession>
<dbReference type="KEGG" id="vg:77945873"/>
<proteinExistence type="predicted"/>
<organism evidence="1 2">
    <name type="scientific">Synechococcus phage S-H9-1</name>
    <dbReference type="NCBI Taxonomy" id="2783674"/>
    <lineage>
        <taxon>Viruses</taxon>
        <taxon>Duplodnaviria</taxon>
        <taxon>Heunggongvirae</taxon>
        <taxon>Uroviricota</taxon>
        <taxon>Caudoviricetes</taxon>
        <taxon>Pantevenvirales</taxon>
        <taxon>Kyanoviridae</taxon>
        <taxon>Scyllavirus</taxon>
        <taxon>Scyllavirus aitchnine</taxon>
    </lineage>
</organism>
<reference evidence="1" key="1">
    <citation type="submission" date="2020-10" db="EMBL/GenBank/DDBJ databases">
        <title>The Isolation and Genome Sequence of a Novel Cyanophage S-H9-1 from the Yellow Sea, China.</title>
        <authorList>
            <person name="Jiang T."/>
        </authorList>
    </citation>
    <scope>NUCLEOTIDE SEQUENCE</scope>
</reference>
<dbReference type="Proteomes" id="UP000663288">
    <property type="component" value="Segment"/>
</dbReference>
<evidence type="ECO:0000313" key="1">
    <source>
        <dbReference type="EMBL" id="QPB08274.1"/>
    </source>
</evidence>
<keyword evidence="2" id="KW-1185">Reference proteome</keyword>
<dbReference type="GeneID" id="77945873"/>
<sequence>MVDTLATEHQISDGVGVGISATPADGFTSRGAHPDHAFLSPQFADPESVVHIGRPVAPVRIELTPGAGLNCDGVGHVALLCSLYCRP</sequence>
<dbReference type="RefSeq" id="YP_010669690.1">
    <property type="nucleotide sequence ID" value="NC_070961.1"/>
</dbReference>